<evidence type="ECO:0000313" key="2">
    <source>
        <dbReference type="EMBL" id="PLW47404.1"/>
    </source>
</evidence>
<dbReference type="Proteomes" id="UP000235388">
    <property type="component" value="Unassembled WGS sequence"/>
</dbReference>
<organism evidence="2 3">
    <name type="scientific">Puccinia coronata f. sp. avenae</name>
    <dbReference type="NCBI Taxonomy" id="200324"/>
    <lineage>
        <taxon>Eukaryota</taxon>
        <taxon>Fungi</taxon>
        <taxon>Dikarya</taxon>
        <taxon>Basidiomycota</taxon>
        <taxon>Pucciniomycotina</taxon>
        <taxon>Pucciniomycetes</taxon>
        <taxon>Pucciniales</taxon>
        <taxon>Pucciniaceae</taxon>
        <taxon>Puccinia</taxon>
    </lineage>
</organism>
<gene>
    <name evidence="2" type="ORF">PCANC_05870</name>
</gene>
<feature type="chain" id="PRO_5014685261" evidence="1">
    <location>
        <begin position="26"/>
        <end position="307"/>
    </location>
</feature>
<dbReference type="EMBL" id="PGCJ01000111">
    <property type="protein sequence ID" value="PLW47404.1"/>
    <property type="molecule type" value="Genomic_DNA"/>
</dbReference>
<accession>A0A2N5VBP8</accession>
<sequence>MIKTISIYYILHLCTSALLTAVMDARLTATDLYRAPGAEPFDLYDWKFLRENEDADTVTKHNGFLALLKKCQRTKTKESFFYIPKARAAPFMKKFTAESRLEGSYKLPTGSPDVRYVRYYEILLLISNNRIGLGEHSPFSIKIMKAMRERFPKKFKIAHGWSGDAQQWKSVEEFVEEVTKVTHLMMIMTLSLFKEHEHQFLTVHEVDNQLNFIKELWFRLEEGQFVEGRTTWESKVSDVLNFKAKDSQATSKSWRYGLCHNILRDWMEKNNLSIKDIDRNTVHEVTFAEILNKMIHFGNYKAVEATG</sequence>
<comment type="caution">
    <text evidence="2">The sequence shown here is derived from an EMBL/GenBank/DDBJ whole genome shotgun (WGS) entry which is preliminary data.</text>
</comment>
<name>A0A2N5VBP8_9BASI</name>
<keyword evidence="3" id="KW-1185">Reference proteome</keyword>
<keyword evidence="1" id="KW-0732">Signal</keyword>
<proteinExistence type="predicted"/>
<reference evidence="2 3" key="1">
    <citation type="submission" date="2017-11" db="EMBL/GenBank/DDBJ databases">
        <title>De novo assembly and phasing of dikaryotic genomes from two isolates of Puccinia coronata f. sp. avenae, the causal agent of oat crown rust.</title>
        <authorList>
            <person name="Miller M.E."/>
            <person name="Zhang Y."/>
            <person name="Omidvar V."/>
            <person name="Sperschneider J."/>
            <person name="Schwessinger B."/>
            <person name="Raley C."/>
            <person name="Palmer J.M."/>
            <person name="Garnica D."/>
            <person name="Upadhyaya N."/>
            <person name="Rathjen J."/>
            <person name="Taylor J.M."/>
            <person name="Park R.F."/>
            <person name="Dodds P.N."/>
            <person name="Hirsch C.D."/>
            <person name="Kianian S.F."/>
            <person name="Figueroa M."/>
        </authorList>
    </citation>
    <scope>NUCLEOTIDE SEQUENCE [LARGE SCALE GENOMIC DNA]</scope>
    <source>
        <strain evidence="2">12NC29</strain>
    </source>
</reference>
<evidence type="ECO:0000256" key="1">
    <source>
        <dbReference type="SAM" id="SignalP"/>
    </source>
</evidence>
<protein>
    <submittedName>
        <fullName evidence="2">Uncharacterized protein</fullName>
    </submittedName>
</protein>
<evidence type="ECO:0000313" key="3">
    <source>
        <dbReference type="Proteomes" id="UP000235388"/>
    </source>
</evidence>
<dbReference type="OrthoDB" id="2495363at2759"/>
<feature type="signal peptide" evidence="1">
    <location>
        <begin position="1"/>
        <end position="25"/>
    </location>
</feature>
<dbReference type="AlphaFoldDB" id="A0A2N5VBP8"/>